<dbReference type="EMBL" id="RSCL01000041">
    <property type="protein sequence ID" value="RUS95567.1"/>
    <property type="molecule type" value="Genomic_DNA"/>
</dbReference>
<dbReference type="Proteomes" id="UP000271624">
    <property type="component" value="Unassembled WGS sequence"/>
</dbReference>
<evidence type="ECO:0000313" key="1">
    <source>
        <dbReference type="EMBL" id="RUS95567.1"/>
    </source>
</evidence>
<dbReference type="RefSeq" id="WP_127087001.1">
    <property type="nucleotide sequence ID" value="NZ_RSCL01000041.1"/>
</dbReference>
<name>A0A3S1ID16_9CYAN</name>
<reference evidence="1" key="2">
    <citation type="journal article" date="2019" name="Genome Biol. Evol.">
        <title>Day and night: Metabolic profiles and evolutionary relationships of six axenic non-marine cyanobacteria.</title>
        <authorList>
            <person name="Will S.E."/>
            <person name="Henke P."/>
            <person name="Boedeker C."/>
            <person name="Huang S."/>
            <person name="Brinkmann H."/>
            <person name="Rohde M."/>
            <person name="Jarek M."/>
            <person name="Friedl T."/>
            <person name="Seufert S."/>
            <person name="Schumacher M."/>
            <person name="Overmann J."/>
            <person name="Neumann-Schaal M."/>
            <person name="Petersen J."/>
        </authorList>
    </citation>
    <scope>NUCLEOTIDE SEQUENCE [LARGE SCALE GENOMIC DNA]</scope>
    <source>
        <strain evidence="1">PCC 7102</strain>
    </source>
</reference>
<keyword evidence="2" id="KW-1185">Reference proteome</keyword>
<protein>
    <submittedName>
        <fullName evidence="1">Uncharacterized protein</fullName>
    </submittedName>
</protein>
<comment type="caution">
    <text evidence="1">The sequence shown here is derived from an EMBL/GenBank/DDBJ whole genome shotgun (WGS) entry which is preliminary data.</text>
</comment>
<gene>
    <name evidence="1" type="ORF">DSM106972_090430</name>
</gene>
<evidence type="ECO:0000313" key="2">
    <source>
        <dbReference type="Proteomes" id="UP000271624"/>
    </source>
</evidence>
<reference evidence="1" key="1">
    <citation type="submission" date="2018-12" db="EMBL/GenBank/DDBJ databases">
        <authorList>
            <person name="Will S."/>
            <person name="Neumann-Schaal M."/>
            <person name="Henke P."/>
        </authorList>
    </citation>
    <scope>NUCLEOTIDE SEQUENCE</scope>
    <source>
        <strain evidence="1">PCC 7102</strain>
    </source>
</reference>
<accession>A0A3S1ID16</accession>
<organism evidence="1 2">
    <name type="scientific">Dulcicalothrix desertica PCC 7102</name>
    <dbReference type="NCBI Taxonomy" id="232991"/>
    <lineage>
        <taxon>Bacteria</taxon>
        <taxon>Bacillati</taxon>
        <taxon>Cyanobacteriota</taxon>
        <taxon>Cyanophyceae</taxon>
        <taxon>Nostocales</taxon>
        <taxon>Calotrichaceae</taxon>
        <taxon>Dulcicalothrix</taxon>
    </lineage>
</organism>
<dbReference type="AlphaFoldDB" id="A0A3S1ID16"/>
<proteinExistence type="predicted"/>
<sequence length="124" mass="14538">MQLIKTYSQPDDYSNWEIYFALAFNSAIPEQERNQYFRQLIEMNYDARRNLARYPETPSYILEELAETDAAWEVIENPHTPANALRKLVQQKQSRGYLLENPSTPSDVVMKIFNEAISVLFEIS</sequence>